<feature type="transmembrane region" description="Helical" evidence="7">
    <location>
        <begin position="92"/>
        <end position="115"/>
    </location>
</feature>
<evidence type="ECO:0000256" key="1">
    <source>
        <dbReference type="ARBA" id="ARBA00004141"/>
    </source>
</evidence>
<evidence type="ECO:0000256" key="6">
    <source>
        <dbReference type="ARBA" id="ARBA00023136"/>
    </source>
</evidence>
<organism evidence="9">
    <name type="scientific">Roseihalotalea indica</name>
    <dbReference type="NCBI Taxonomy" id="2867963"/>
    <lineage>
        <taxon>Bacteria</taxon>
        <taxon>Pseudomonadati</taxon>
        <taxon>Bacteroidota</taxon>
        <taxon>Cytophagia</taxon>
        <taxon>Cytophagales</taxon>
        <taxon>Catalimonadaceae</taxon>
        <taxon>Roseihalotalea</taxon>
    </lineage>
</organism>
<dbReference type="AlphaFoldDB" id="A0AA49GKE9"/>
<dbReference type="InterPro" id="IPR038770">
    <property type="entry name" value="Na+/solute_symporter_sf"/>
</dbReference>
<keyword evidence="3" id="KW-0813">Transport</keyword>
<proteinExistence type="inferred from homology"/>
<dbReference type="Gene3D" id="1.20.1530.20">
    <property type="match status" value="1"/>
</dbReference>
<dbReference type="GO" id="GO:0016020">
    <property type="term" value="C:membrane"/>
    <property type="evidence" value="ECO:0007669"/>
    <property type="project" value="UniProtKB-SubCell"/>
</dbReference>
<gene>
    <name evidence="9" type="ORF">K4G66_21715</name>
</gene>
<dbReference type="PANTHER" id="PTHR42751:SF3">
    <property type="entry name" value="SODIUM_GLUTAMATE SYMPORTER"/>
    <property type="match status" value="1"/>
</dbReference>
<dbReference type="PANTHER" id="PTHR42751">
    <property type="entry name" value="SODIUM/HYDROGEN EXCHANGER FAMILY/TRKA DOMAIN PROTEIN"/>
    <property type="match status" value="1"/>
</dbReference>
<sequence>MILAAVTEIPILTDIAILFGVAVVIVMLCNLLKIPYIIGYLLTGILVGPSTLNLLRNTHDVEIFAEIGVILLLFTVGLEFSFSNLMKIKRYVLLGGLLQVLLTIGITALLIMMMGRGTPESVFWGFVTALSSTAIVIKLLQDRLEINTPHGRAILAMLLFQDIAVVPLMLFTPIIAGKSEGGMLSVLMMVGKLAGIALVAWVLAKYIIPRFFKEVMRARNQEVFLIATILVVLCITLLTQQMGLSLALGAFIAGLIIAETDYNHLAISCILPFRYVFISFFFISMGMLLDYRIFLSEPAAIAFWFLFIVLVKIVAGFLAAKSLQLTPRTSLMVGFGLAQIGEFSFILAKTGLDNELITSESYQIFLAVSILTMAASPFIISNATRLAGVFTSKSVAQ</sequence>
<evidence type="ECO:0000259" key="8">
    <source>
        <dbReference type="Pfam" id="PF00999"/>
    </source>
</evidence>
<feature type="transmembrane region" description="Helical" evidence="7">
    <location>
        <begin position="37"/>
        <end position="55"/>
    </location>
</feature>
<evidence type="ECO:0000256" key="5">
    <source>
        <dbReference type="ARBA" id="ARBA00022989"/>
    </source>
</evidence>
<evidence type="ECO:0000256" key="4">
    <source>
        <dbReference type="ARBA" id="ARBA00022692"/>
    </source>
</evidence>
<accession>A0AA49GKE9</accession>
<dbReference type="InterPro" id="IPR006153">
    <property type="entry name" value="Cation/H_exchanger_TM"/>
</dbReference>
<comment type="subcellular location">
    <subcellularLocation>
        <location evidence="1">Membrane</location>
        <topology evidence="1">Multi-pass membrane protein</topology>
    </subcellularLocation>
</comment>
<keyword evidence="6 7" id="KW-0472">Membrane</keyword>
<feature type="transmembrane region" description="Helical" evidence="7">
    <location>
        <begin position="121"/>
        <end position="141"/>
    </location>
</feature>
<feature type="transmembrane region" description="Helical" evidence="7">
    <location>
        <begin position="153"/>
        <end position="176"/>
    </location>
</feature>
<feature type="transmembrane region" description="Helical" evidence="7">
    <location>
        <begin position="364"/>
        <end position="384"/>
    </location>
</feature>
<feature type="transmembrane region" description="Helical" evidence="7">
    <location>
        <begin position="61"/>
        <end position="80"/>
    </location>
</feature>
<reference evidence="9" key="1">
    <citation type="journal article" date="2023" name="Comput. Struct. Biotechnol. J.">
        <title>Discovery of a novel marine Bacteroidetes with a rich repertoire of carbohydrate-active enzymes.</title>
        <authorList>
            <person name="Chen B."/>
            <person name="Liu G."/>
            <person name="Chen Q."/>
            <person name="Wang H."/>
            <person name="Liu L."/>
            <person name="Tang K."/>
        </authorList>
    </citation>
    <scope>NUCLEOTIDE SEQUENCE</scope>
    <source>
        <strain evidence="9">TK19036</strain>
    </source>
</reference>
<reference evidence="9" key="2">
    <citation type="journal article" date="2024" name="Antonie Van Leeuwenhoek">
        <title>Roseihalotalea indica gen. nov., sp. nov., a halophilic Bacteroidetes from mesopelagic Southwest Indian Ocean with higher carbohydrate metabolic potential.</title>
        <authorList>
            <person name="Chen B."/>
            <person name="Zhang M."/>
            <person name="Lin D."/>
            <person name="Ye J."/>
            <person name="Tang K."/>
        </authorList>
    </citation>
    <scope>NUCLEOTIDE SEQUENCE</scope>
    <source>
        <strain evidence="9">TK19036</strain>
    </source>
</reference>
<evidence type="ECO:0000313" key="9">
    <source>
        <dbReference type="EMBL" id="WKN34998.1"/>
    </source>
</evidence>
<dbReference type="GO" id="GO:0015297">
    <property type="term" value="F:antiporter activity"/>
    <property type="evidence" value="ECO:0007669"/>
    <property type="project" value="InterPro"/>
</dbReference>
<evidence type="ECO:0000256" key="2">
    <source>
        <dbReference type="ARBA" id="ARBA00005551"/>
    </source>
</evidence>
<feature type="transmembrane region" description="Helical" evidence="7">
    <location>
        <begin position="301"/>
        <end position="320"/>
    </location>
</feature>
<comment type="similarity">
    <text evidence="2">Belongs to the monovalent cation:proton antiporter 2 (CPA2) transporter (TC 2.A.37) family.</text>
</comment>
<feature type="transmembrane region" description="Helical" evidence="7">
    <location>
        <begin position="182"/>
        <end position="204"/>
    </location>
</feature>
<feature type="transmembrane region" description="Helical" evidence="7">
    <location>
        <begin position="332"/>
        <end position="352"/>
    </location>
</feature>
<keyword evidence="4 7" id="KW-0812">Transmembrane</keyword>
<feature type="domain" description="Cation/H+ exchanger transmembrane" evidence="8">
    <location>
        <begin position="22"/>
        <end position="379"/>
    </location>
</feature>
<feature type="transmembrane region" description="Helical" evidence="7">
    <location>
        <begin position="12"/>
        <end position="32"/>
    </location>
</feature>
<dbReference type="GO" id="GO:1902600">
    <property type="term" value="P:proton transmembrane transport"/>
    <property type="evidence" value="ECO:0007669"/>
    <property type="project" value="InterPro"/>
</dbReference>
<feature type="transmembrane region" description="Helical" evidence="7">
    <location>
        <begin position="264"/>
        <end position="289"/>
    </location>
</feature>
<keyword evidence="5 7" id="KW-1133">Transmembrane helix</keyword>
<protein>
    <submittedName>
        <fullName evidence="9">Cation:proton antiporter</fullName>
    </submittedName>
</protein>
<dbReference type="EMBL" id="CP120682">
    <property type="protein sequence ID" value="WKN34998.1"/>
    <property type="molecule type" value="Genomic_DNA"/>
</dbReference>
<feature type="transmembrane region" description="Helical" evidence="7">
    <location>
        <begin position="225"/>
        <end position="258"/>
    </location>
</feature>
<evidence type="ECO:0000256" key="3">
    <source>
        <dbReference type="ARBA" id="ARBA00022448"/>
    </source>
</evidence>
<dbReference type="Pfam" id="PF00999">
    <property type="entry name" value="Na_H_Exchanger"/>
    <property type="match status" value="1"/>
</dbReference>
<evidence type="ECO:0000256" key="7">
    <source>
        <dbReference type="SAM" id="Phobius"/>
    </source>
</evidence>
<name>A0AA49GKE9_9BACT</name>